<proteinExistence type="predicted"/>
<dbReference type="AlphaFoldDB" id="A0A840KKS2"/>
<evidence type="ECO:0008006" key="3">
    <source>
        <dbReference type="Google" id="ProtNLM"/>
    </source>
</evidence>
<accession>A0A840KKS2</accession>
<protein>
    <recommendedName>
        <fullName evidence="3">Carboxypeptidase-like protein</fullName>
    </recommendedName>
</protein>
<dbReference type="Pfam" id="PF13715">
    <property type="entry name" value="CarbopepD_reg_2"/>
    <property type="match status" value="1"/>
</dbReference>
<comment type="caution">
    <text evidence="1">The sequence shown here is derived from an EMBL/GenBank/DDBJ whole genome shotgun (WGS) entry which is preliminary data.</text>
</comment>
<name>A0A840KKS2_9FLAO</name>
<dbReference type="EMBL" id="JACHLE010000007">
    <property type="protein sequence ID" value="MBB4808100.1"/>
    <property type="molecule type" value="Genomic_DNA"/>
</dbReference>
<dbReference type="Proteomes" id="UP000592180">
    <property type="component" value="Unassembled WGS sequence"/>
</dbReference>
<gene>
    <name evidence="1" type="ORF">HNP38_003440</name>
</gene>
<dbReference type="Gene3D" id="2.60.40.1120">
    <property type="entry name" value="Carboxypeptidase-like, regulatory domain"/>
    <property type="match status" value="1"/>
</dbReference>
<evidence type="ECO:0000313" key="1">
    <source>
        <dbReference type="EMBL" id="MBB4808100.1"/>
    </source>
</evidence>
<keyword evidence="2" id="KW-1185">Reference proteome</keyword>
<sequence>MKKSIVLYFILFPLYIFLSQTIRGTVVNDAEHAIPNVNVYLDGTKISTTSGEDGSFSIELSSKNKGNLVFQKESYETFMTDVSKVYGKTLKIVLVKAADIEEVQLIPFTEEAYKNHIYNFLKNFIGSDQQNVKIRNQRSLKFAYDRKNNFLTVKAPQPLIIENKNLGYEIVYDLLGFTLDLKKI</sequence>
<organism evidence="1 2">
    <name type="scientific">Chryseobacterium defluvii</name>
    <dbReference type="NCBI Taxonomy" id="160396"/>
    <lineage>
        <taxon>Bacteria</taxon>
        <taxon>Pseudomonadati</taxon>
        <taxon>Bacteroidota</taxon>
        <taxon>Flavobacteriia</taxon>
        <taxon>Flavobacteriales</taxon>
        <taxon>Weeksellaceae</taxon>
        <taxon>Chryseobacterium group</taxon>
        <taxon>Chryseobacterium</taxon>
    </lineage>
</organism>
<evidence type="ECO:0000313" key="2">
    <source>
        <dbReference type="Proteomes" id="UP000592180"/>
    </source>
</evidence>
<dbReference type="RefSeq" id="WP_184191702.1">
    <property type="nucleotide sequence ID" value="NZ_JACHLE010000007.1"/>
</dbReference>
<dbReference type="InterPro" id="IPR008969">
    <property type="entry name" value="CarboxyPept-like_regulatory"/>
</dbReference>
<dbReference type="SUPFAM" id="SSF49464">
    <property type="entry name" value="Carboxypeptidase regulatory domain-like"/>
    <property type="match status" value="1"/>
</dbReference>
<reference evidence="1 2" key="1">
    <citation type="submission" date="2020-08" db="EMBL/GenBank/DDBJ databases">
        <title>Functional genomics of gut bacteria from endangered species of beetles.</title>
        <authorList>
            <person name="Carlos-Shanley C."/>
        </authorList>
    </citation>
    <scope>NUCLEOTIDE SEQUENCE [LARGE SCALE GENOMIC DNA]</scope>
    <source>
        <strain evidence="1 2">S00151</strain>
    </source>
</reference>